<protein>
    <submittedName>
        <fullName evidence="7">ABC transporter substrate-binding protein</fullName>
    </submittedName>
</protein>
<feature type="signal peptide" evidence="6">
    <location>
        <begin position="1"/>
        <end position="20"/>
    </location>
</feature>
<evidence type="ECO:0000313" key="7">
    <source>
        <dbReference type="EMBL" id="OAB75957.1"/>
    </source>
</evidence>
<name>A0A167EWY6_9BACL</name>
<organism evidence="7 8">
    <name type="scientific">Paenibacillus crassostreae</name>
    <dbReference type="NCBI Taxonomy" id="1763538"/>
    <lineage>
        <taxon>Bacteria</taxon>
        <taxon>Bacillati</taxon>
        <taxon>Bacillota</taxon>
        <taxon>Bacilli</taxon>
        <taxon>Bacillales</taxon>
        <taxon>Paenibacillaceae</taxon>
        <taxon>Paenibacillus</taxon>
    </lineage>
</organism>
<evidence type="ECO:0000256" key="6">
    <source>
        <dbReference type="SAM" id="SignalP"/>
    </source>
</evidence>
<dbReference type="Proteomes" id="UP000077134">
    <property type="component" value="Unassembled WGS sequence"/>
</dbReference>
<dbReference type="CDD" id="cd13585">
    <property type="entry name" value="PBP2_TMBP_like"/>
    <property type="match status" value="1"/>
</dbReference>
<dbReference type="Pfam" id="PF01547">
    <property type="entry name" value="SBP_bac_1"/>
    <property type="match status" value="1"/>
</dbReference>
<dbReference type="PANTHER" id="PTHR43649:SF33">
    <property type="entry name" value="POLYGALACTURONAN_RHAMNOGALACTURONAN-BINDING PROTEIN YTCQ"/>
    <property type="match status" value="1"/>
</dbReference>
<accession>A0A167EWY6</accession>
<sequence>MKQKIGILMVLMLLVVGVLAGCSGNKDNSPSNTSNGDVKADPDKKVNLQLTMWGSEEDKKVMQTRLDIVKKTHPNINVDVLLVAGDYDQKVQTMIAGGTPPDIMMIAENYQVYASKNQIIALDDLIAANGVDMKERYSEDIGSIMSYEGKYYGMVDRAGAMVVFYNKDMFDKAGVAYPSKDWTQKEMLDAAQKLTVKEGDKTVQWGYYPGSWWPQWMQLVYQNGGSLFDENNKPTFDTPEVRDALQLLNDMSFKYGTSLTPVEIADLGNIGADPLFAQGKIAMETTGFWNIGSLSKVEGINWDISPMWGETNAFFNGLTIVKDSKHHEEAFKVIEALTTLEAQIPIIESGQDAPATKAAITSDQFINAEYGGKKINMNAFSESKIYKQPLNPKWNEMMKVIDDKLGTYFTNKATLDDTVVSIQKGLDNLYK</sequence>
<dbReference type="InterPro" id="IPR050490">
    <property type="entry name" value="Bact_solute-bd_prot1"/>
</dbReference>
<dbReference type="Gene3D" id="3.40.190.10">
    <property type="entry name" value="Periplasmic binding protein-like II"/>
    <property type="match status" value="1"/>
</dbReference>
<evidence type="ECO:0000256" key="1">
    <source>
        <dbReference type="ARBA" id="ARBA00022475"/>
    </source>
</evidence>
<dbReference type="SUPFAM" id="SSF53850">
    <property type="entry name" value="Periplasmic binding protein-like II"/>
    <property type="match status" value="1"/>
</dbReference>
<evidence type="ECO:0000313" key="8">
    <source>
        <dbReference type="Proteomes" id="UP000077134"/>
    </source>
</evidence>
<keyword evidence="5" id="KW-0449">Lipoprotein</keyword>
<evidence type="ECO:0000256" key="3">
    <source>
        <dbReference type="ARBA" id="ARBA00023136"/>
    </source>
</evidence>
<dbReference type="KEGG" id="pcx:LPB68_15240"/>
<dbReference type="InterPro" id="IPR006059">
    <property type="entry name" value="SBP"/>
</dbReference>
<dbReference type="STRING" id="1763538.LPB68_15240"/>
<dbReference type="OrthoDB" id="9782846at2"/>
<reference evidence="7 8" key="1">
    <citation type="submission" date="2016-02" db="EMBL/GenBank/DDBJ databases">
        <title>Paenibacillus sp. LPB0068, isolated from Crassostrea gigas.</title>
        <authorList>
            <person name="Shin S.-K."/>
            <person name="Yi H."/>
        </authorList>
    </citation>
    <scope>NUCLEOTIDE SEQUENCE [LARGE SCALE GENOMIC DNA]</scope>
    <source>
        <strain evidence="7 8">LPB0068</strain>
    </source>
</reference>
<keyword evidence="4" id="KW-0564">Palmitate</keyword>
<keyword evidence="3" id="KW-0472">Membrane</keyword>
<dbReference type="EMBL" id="LSFN01000006">
    <property type="protein sequence ID" value="OAB75957.1"/>
    <property type="molecule type" value="Genomic_DNA"/>
</dbReference>
<feature type="chain" id="PRO_5039079035" evidence="6">
    <location>
        <begin position="21"/>
        <end position="431"/>
    </location>
</feature>
<dbReference type="AlphaFoldDB" id="A0A167EWY6"/>
<evidence type="ECO:0000256" key="2">
    <source>
        <dbReference type="ARBA" id="ARBA00022729"/>
    </source>
</evidence>
<keyword evidence="8" id="KW-1185">Reference proteome</keyword>
<proteinExistence type="predicted"/>
<dbReference type="PANTHER" id="PTHR43649">
    <property type="entry name" value="ARABINOSE-BINDING PROTEIN-RELATED"/>
    <property type="match status" value="1"/>
</dbReference>
<evidence type="ECO:0000256" key="4">
    <source>
        <dbReference type="ARBA" id="ARBA00023139"/>
    </source>
</evidence>
<keyword evidence="1" id="KW-1003">Cell membrane</keyword>
<gene>
    <name evidence="7" type="ORF">PNBC_07780</name>
</gene>
<dbReference type="PROSITE" id="PS51257">
    <property type="entry name" value="PROKAR_LIPOPROTEIN"/>
    <property type="match status" value="1"/>
</dbReference>
<comment type="caution">
    <text evidence="7">The sequence shown here is derived from an EMBL/GenBank/DDBJ whole genome shotgun (WGS) entry which is preliminary data.</text>
</comment>
<keyword evidence="2 6" id="KW-0732">Signal</keyword>
<evidence type="ECO:0000256" key="5">
    <source>
        <dbReference type="ARBA" id="ARBA00023288"/>
    </source>
</evidence>